<evidence type="ECO:0000256" key="1">
    <source>
        <dbReference type="ARBA" id="ARBA00022679"/>
    </source>
</evidence>
<feature type="non-terminal residue" evidence="6">
    <location>
        <position position="286"/>
    </location>
</feature>
<feature type="domain" description="Poly A polymerase head" evidence="4">
    <location>
        <begin position="37"/>
        <end position="180"/>
    </location>
</feature>
<dbReference type="EMBL" id="LAZR01051723">
    <property type="protein sequence ID" value="KKK84557.1"/>
    <property type="molecule type" value="Genomic_DNA"/>
</dbReference>
<dbReference type="SUPFAM" id="SSF81891">
    <property type="entry name" value="Poly A polymerase C-terminal region-like"/>
    <property type="match status" value="1"/>
</dbReference>
<dbReference type="GO" id="GO:0000166">
    <property type="term" value="F:nucleotide binding"/>
    <property type="evidence" value="ECO:0007669"/>
    <property type="project" value="UniProtKB-KW"/>
</dbReference>
<evidence type="ECO:0000256" key="2">
    <source>
        <dbReference type="ARBA" id="ARBA00022741"/>
    </source>
</evidence>
<protein>
    <recommendedName>
        <fullName evidence="7">Poly A polymerase head domain-containing protein</fullName>
    </recommendedName>
</protein>
<dbReference type="CDD" id="cd05398">
    <property type="entry name" value="NT_ClassII-CCAase"/>
    <property type="match status" value="1"/>
</dbReference>
<dbReference type="Pfam" id="PF12627">
    <property type="entry name" value="PolyA_pol_RNAbd"/>
    <property type="match status" value="1"/>
</dbReference>
<dbReference type="Gene3D" id="3.30.460.10">
    <property type="entry name" value="Beta Polymerase, domain 2"/>
    <property type="match status" value="1"/>
</dbReference>
<proteinExistence type="predicted"/>
<evidence type="ECO:0000313" key="6">
    <source>
        <dbReference type="EMBL" id="KKK84557.1"/>
    </source>
</evidence>
<dbReference type="SUPFAM" id="SSF81301">
    <property type="entry name" value="Nucleotidyltransferase"/>
    <property type="match status" value="1"/>
</dbReference>
<keyword evidence="1" id="KW-0808">Transferase</keyword>
<keyword evidence="3" id="KW-0694">RNA-binding</keyword>
<dbReference type="InterPro" id="IPR002646">
    <property type="entry name" value="PolA_pol_head_dom"/>
</dbReference>
<dbReference type="Pfam" id="PF01743">
    <property type="entry name" value="PolyA_pol"/>
    <property type="match status" value="1"/>
</dbReference>
<gene>
    <name evidence="6" type="ORF">LCGC14_2782160</name>
</gene>
<dbReference type="GO" id="GO:0016779">
    <property type="term" value="F:nucleotidyltransferase activity"/>
    <property type="evidence" value="ECO:0007669"/>
    <property type="project" value="InterPro"/>
</dbReference>
<dbReference type="AlphaFoldDB" id="A0A0F8YSZ6"/>
<name>A0A0F8YSZ6_9ZZZZ</name>
<sequence length="286" mass="32229">MPSDVQISLDAKEEQIINFLRSAAEDIGTILGHKVELRIVGGWVRDKFLGRPSKDIDITVDSMGGDEFASWLHKVASQRYGAHQKVVTEAKTTEERPEQIKNLAVAFLRIFGQDIEILPLRGNEVYEEGSRNPVSTQSAGPEDDAYRRDLTINSLFYNINSGQVEDFTGTGYNDLLTMTLRTPTRQGHSPIKEATRILTEDPLRLLRILRFHSRYPDSKIAPEVLKAMSNPEIQHQVTRRLQGDTGAGIVPERTADELRKLFMGDQPDVALRTMYNVGLLQKMLLL</sequence>
<keyword evidence="2" id="KW-0547">Nucleotide-binding</keyword>
<comment type="caution">
    <text evidence="6">The sequence shown here is derived from an EMBL/GenBank/DDBJ whole genome shotgun (WGS) entry which is preliminary data.</text>
</comment>
<dbReference type="GO" id="GO:0001680">
    <property type="term" value="P:tRNA 3'-terminal CCA addition"/>
    <property type="evidence" value="ECO:0007669"/>
    <property type="project" value="TreeGrafter"/>
</dbReference>
<dbReference type="GO" id="GO:0003723">
    <property type="term" value="F:RNA binding"/>
    <property type="evidence" value="ECO:0007669"/>
    <property type="project" value="UniProtKB-KW"/>
</dbReference>
<evidence type="ECO:0000259" key="4">
    <source>
        <dbReference type="Pfam" id="PF01743"/>
    </source>
</evidence>
<evidence type="ECO:0008006" key="7">
    <source>
        <dbReference type="Google" id="ProtNLM"/>
    </source>
</evidence>
<evidence type="ECO:0000259" key="5">
    <source>
        <dbReference type="Pfam" id="PF12627"/>
    </source>
</evidence>
<evidence type="ECO:0000256" key="3">
    <source>
        <dbReference type="ARBA" id="ARBA00022884"/>
    </source>
</evidence>
<dbReference type="PANTHER" id="PTHR13734">
    <property type="entry name" value="TRNA-NUCLEOTIDYLTRANSFERASE"/>
    <property type="match status" value="1"/>
</dbReference>
<dbReference type="Gene3D" id="1.10.3090.10">
    <property type="entry name" value="cca-adding enzyme, domain 2"/>
    <property type="match status" value="1"/>
</dbReference>
<dbReference type="InterPro" id="IPR032828">
    <property type="entry name" value="PolyA_RNA-bd"/>
</dbReference>
<organism evidence="6">
    <name type="scientific">marine sediment metagenome</name>
    <dbReference type="NCBI Taxonomy" id="412755"/>
    <lineage>
        <taxon>unclassified sequences</taxon>
        <taxon>metagenomes</taxon>
        <taxon>ecological metagenomes</taxon>
    </lineage>
</organism>
<feature type="domain" description="tRNA nucleotidyltransferase/poly(A) polymerase RNA and SrmB- binding" evidence="5">
    <location>
        <begin position="249"/>
        <end position="283"/>
    </location>
</feature>
<dbReference type="PANTHER" id="PTHR13734:SF5">
    <property type="entry name" value="CCA TRNA NUCLEOTIDYLTRANSFERASE, MITOCHONDRIAL"/>
    <property type="match status" value="1"/>
</dbReference>
<accession>A0A0F8YSZ6</accession>
<reference evidence="6" key="1">
    <citation type="journal article" date="2015" name="Nature">
        <title>Complex archaea that bridge the gap between prokaryotes and eukaryotes.</title>
        <authorList>
            <person name="Spang A."/>
            <person name="Saw J.H."/>
            <person name="Jorgensen S.L."/>
            <person name="Zaremba-Niedzwiedzka K."/>
            <person name="Martijn J."/>
            <person name="Lind A.E."/>
            <person name="van Eijk R."/>
            <person name="Schleper C."/>
            <person name="Guy L."/>
            <person name="Ettema T.J."/>
        </authorList>
    </citation>
    <scope>NUCLEOTIDE SEQUENCE</scope>
</reference>
<dbReference type="InterPro" id="IPR043519">
    <property type="entry name" value="NT_sf"/>
</dbReference>